<protein>
    <recommendedName>
        <fullName evidence="9">1-deoxy-D-xylulose 5-phosphate reductoisomerase</fullName>
        <shortName evidence="9">DXP reductoisomerase</shortName>
        <ecNumber evidence="9">1.1.1.267</ecNumber>
    </recommendedName>
    <alternativeName>
        <fullName evidence="9">1-deoxyxylulose-5-phosphate reductoisomerase</fullName>
    </alternativeName>
    <alternativeName>
        <fullName evidence="9">2-C-methyl-D-erythritol 4-phosphate synthase</fullName>
    </alternativeName>
</protein>
<dbReference type="NCBIfam" id="NF009114">
    <property type="entry name" value="PRK12464.1"/>
    <property type="match status" value="1"/>
</dbReference>
<feature type="binding site" evidence="9">
    <location>
        <position position="12"/>
    </location>
    <ligand>
        <name>NADPH</name>
        <dbReference type="ChEBI" id="CHEBI:57783"/>
    </ligand>
</feature>
<comment type="caution">
    <text evidence="13">The sequence shown here is derived from an EMBL/GenBank/DDBJ whole genome shotgun (WGS) entry which is preliminary data.</text>
</comment>
<feature type="binding site" evidence="9">
    <location>
        <position position="221"/>
    </location>
    <ligand>
        <name>Mn(2+)</name>
        <dbReference type="ChEBI" id="CHEBI:29035"/>
    </ligand>
</feature>
<dbReference type="Proteomes" id="UP000028542">
    <property type="component" value="Unassembled WGS sequence"/>
</dbReference>
<proteinExistence type="inferred from homology"/>
<keyword evidence="14" id="KW-1185">Reference proteome</keyword>
<dbReference type="eggNOG" id="COG0743">
    <property type="taxonomic scope" value="Bacteria"/>
</dbReference>
<evidence type="ECO:0000256" key="1">
    <source>
        <dbReference type="ARBA" id="ARBA00005094"/>
    </source>
</evidence>
<dbReference type="InterPro" id="IPR036291">
    <property type="entry name" value="NAD(P)-bd_dom_sf"/>
</dbReference>
<keyword evidence="13" id="KW-0413">Isomerase</keyword>
<dbReference type="EC" id="1.1.1.267" evidence="9"/>
<reference evidence="13 14" key="1">
    <citation type="submission" date="2014-07" db="EMBL/GenBank/DDBJ databases">
        <title>Draft genome of Clostridium sulfidigenes 113A isolated from sediments associated with methane hydrate from Krishna Godavari basin.</title>
        <authorList>
            <person name="Honkalas V.S."/>
            <person name="Dabir A.P."/>
            <person name="Arora P."/>
            <person name="Dhakephalkar P.K."/>
        </authorList>
    </citation>
    <scope>NUCLEOTIDE SEQUENCE [LARGE SCALE GENOMIC DNA]</scope>
    <source>
        <strain evidence="13 14">113A</strain>
    </source>
</reference>
<dbReference type="InterPro" id="IPR026877">
    <property type="entry name" value="DXPR_C"/>
</dbReference>
<dbReference type="UniPathway" id="UPA00056">
    <property type="reaction ID" value="UER00092"/>
</dbReference>
<feature type="binding site" evidence="9">
    <location>
        <position position="212"/>
    </location>
    <ligand>
        <name>1-deoxy-D-xylulose 5-phosphate</name>
        <dbReference type="ChEBI" id="CHEBI:57792"/>
    </ligand>
</feature>
<dbReference type="PANTHER" id="PTHR30525:SF0">
    <property type="entry name" value="1-DEOXY-D-XYLULOSE 5-PHOSPHATE REDUCTOISOMERASE, CHLOROPLASTIC"/>
    <property type="match status" value="1"/>
</dbReference>
<dbReference type="InterPro" id="IPR036169">
    <property type="entry name" value="DXPR_C_sf"/>
</dbReference>
<keyword evidence="5 9" id="KW-0560">Oxidoreductase</keyword>
<feature type="binding site" evidence="9">
    <location>
        <position position="199"/>
    </location>
    <ligand>
        <name>1-deoxy-D-xylulose 5-phosphate</name>
        <dbReference type="ChEBI" id="CHEBI:57792"/>
    </ligand>
</feature>
<feature type="binding site" evidence="9">
    <location>
        <position position="176"/>
    </location>
    <ligand>
        <name>1-deoxy-D-xylulose 5-phosphate</name>
        <dbReference type="ChEBI" id="CHEBI:57792"/>
    </ligand>
</feature>
<feature type="binding site" evidence="9">
    <location>
        <position position="38"/>
    </location>
    <ligand>
        <name>NADPH</name>
        <dbReference type="ChEBI" id="CHEBI:57783"/>
    </ligand>
</feature>
<dbReference type="RefSeq" id="WP_035132793.1">
    <property type="nucleotide sequence ID" value="NZ_JPMD01000023.1"/>
</dbReference>
<feature type="binding site" evidence="9">
    <location>
        <position position="13"/>
    </location>
    <ligand>
        <name>NADPH</name>
        <dbReference type="ChEBI" id="CHEBI:57783"/>
    </ligand>
</feature>
<feature type="binding site" evidence="9">
    <location>
        <position position="11"/>
    </location>
    <ligand>
        <name>NADPH</name>
        <dbReference type="ChEBI" id="CHEBI:57783"/>
    </ligand>
</feature>
<dbReference type="SUPFAM" id="SSF69055">
    <property type="entry name" value="1-deoxy-D-xylulose-5-phosphate reductoisomerase, C-terminal domain"/>
    <property type="match status" value="1"/>
</dbReference>
<comment type="caution">
    <text evidence="9">Lacks conserved residue(s) required for the propagation of feature annotation.</text>
</comment>
<keyword evidence="6 9" id="KW-0464">Manganese</keyword>
<evidence type="ECO:0000256" key="9">
    <source>
        <dbReference type="HAMAP-Rule" id="MF_00183"/>
    </source>
</evidence>
<keyword evidence="9" id="KW-0460">Magnesium</keyword>
<comment type="function">
    <text evidence="9">Catalyzes the NADPH-dependent rearrangement and reduction of 1-deoxy-D-xylulose-5-phosphate (DXP) to 2-C-methyl-D-erythritol 4-phosphate (MEP).</text>
</comment>
<name>A0A084JBR7_9CLOT</name>
<dbReference type="GO" id="GO:0030604">
    <property type="term" value="F:1-deoxy-D-xylulose-5-phosphate reductoisomerase activity"/>
    <property type="evidence" value="ECO:0007669"/>
    <property type="project" value="UniProtKB-UniRule"/>
</dbReference>
<dbReference type="InterPro" id="IPR013644">
    <property type="entry name" value="DXP_reductoisomerase_C"/>
</dbReference>
<dbReference type="Pfam" id="PF08436">
    <property type="entry name" value="DXP_redisom_C"/>
    <property type="match status" value="1"/>
</dbReference>
<feature type="binding site" evidence="9">
    <location>
        <position position="150"/>
    </location>
    <ligand>
        <name>Mn(2+)</name>
        <dbReference type="ChEBI" id="CHEBI:29035"/>
    </ligand>
</feature>
<sequence>MKNISILGVTGSIGTQALDIIRNKENKVNLIGVTAHRNFKGLVDIIEEFSPKYIGITDKKCYEAIKEYCERENKQVNLFGGEEALEKVATLKEIDTVLTSVVGIAGLKPTIKAIEAKKNIALANKETLVVAGDIVMAKAKENGVKILPVDSEHGAIFQCIQGNEKKDINKIILTASGGPFRGKTRDDLKEITPKEALKHPKWNMGRKISIDSSTLVNKGLEVIEAHFLFGVSYDEIEVIVHPQSIVHSMVEYKDGSIIAQLGSTDMRLPIQYALSYPDRRTAIADKLDFKTVSSLTFEQPDINTFRCLELAFKAGKLGGNMPAIYNGANEIAVELFLDARIKYLQIEEIIEDAMNKFPHVKNPDLQQVLDIDKQVREYVLKRYV</sequence>
<dbReference type="GO" id="GO:0016853">
    <property type="term" value="F:isomerase activity"/>
    <property type="evidence" value="ECO:0007669"/>
    <property type="project" value="UniProtKB-KW"/>
</dbReference>
<dbReference type="Gene3D" id="3.40.50.720">
    <property type="entry name" value="NAD(P)-binding Rossmann-like Domain"/>
    <property type="match status" value="1"/>
</dbReference>
<dbReference type="HAMAP" id="MF_00183">
    <property type="entry name" value="DXP_reductoisom"/>
    <property type="match status" value="1"/>
</dbReference>
<feature type="binding site" evidence="9">
    <location>
        <position position="221"/>
    </location>
    <ligand>
        <name>1-deoxy-D-xylulose 5-phosphate</name>
        <dbReference type="ChEBI" id="CHEBI:57792"/>
    </ligand>
</feature>
<feature type="binding site" evidence="9">
    <location>
        <position position="218"/>
    </location>
    <ligand>
        <name>1-deoxy-D-xylulose 5-phosphate</name>
        <dbReference type="ChEBI" id="CHEBI:57792"/>
    </ligand>
</feature>
<dbReference type="SUPFAM" id="SSF51735">
    <property type="entry name" value="NAD(P)-binding Rossmann-fold domains"/>
    <property type="match status" value="1"/>
</dbReference>
<dbReference type="GO" id="GO:0070402">
    <property type="term" value="F:NADPH binding"/>
    <property type="evidence" value="ECO:0007669"/>
    <property type="project" value="InterPro"/>
</dbReference>
<dbReference type="Pfam" id="PF02670">
    <property type="entry name" value="DXP_reductoisom"/>
    <property type="match status" value="1"/>
</dbReference>
<feature type="binding site" evidence="9">
    <location>
        <position position="217"/>
    </location>
    <ligand>
        <name>1-deoxy-D-xylulose 5-phosphate</name>
        <dbReference type="ChEBI" id="CHEBI:57792"/>
    </ligand>
</feature>
<feature type="binding site" evidence="9">
    <location>
        <position position="126"/>
    </location>
    <ligand>
        <name>NADPH</name>
        <dbReference type="ChEBI" id="CHEBI:57783"/>
    </ligand>
</feature>
<evidence type="ECO:0000256" key="4">
    <source>
        <dbReference type="ARBA" id="ARBA00022857"/>
    </source>
</evidence>
<organism evidence="13 14">
    <name type="scientific">Clostridium sulfidigenes</name>
    <dbReference type="NCBI Taxonomy" id="318464"/>
    <lineage>
        <taxon>Bacteria</taxon>
        <taxon>Bacillati</taxon>
        <taxon>Bacillota</taxon>
        <taxon>Clostridia</taxon>
        <taxon>Eubacteriales</taxon>
        <taxon>Clostridiaceae</taxon>
        <taxon>Clostridium</taxon>
    </lineage>
</organism>
<dbReference type="GO" id="GO:0030145">
    <property type="term" value="F:manganese ion binding"/>
    <property type="evidence" value="ECO:0007669"/>
    <property type="project" value="TreeGrafter"/>
</dbReference>
<dbReference type="AlphaFoldDB" id="A0A084JBR7"/>
<evidence type="ECO:0000256" key="7">
    <source>
        <dbReference type="ARBA" id="ARBA00023229"/>
    </source>
</evidence>
<evidence type="ECO:0000256" key="5">
    <source>
        <dbReference type="ARBA" id="ARBA00023002"/>
    </source>
</evidence>
<dbReference type="InterPro" id="IPR003821">
    <property type="entry name" value="DXP_reductoisomerase"/>
</dbReference>
<feature type="binding site" evidence="9">
    <location>
        <position position="124"/>
    </location>
    <ligand>
        <name>NADPH</name>
        <dbReference type="ChEBI" id="CHEBI:57783"/>
    </ligand>
</feature>
<keyword evidence="3 9" id="KW-0479">Metal-binding</keyword>
<evidence type="ECO:0000256" key="6">
    <source>
        <dbReference type="ARBA" id="ARBA00023211"/>
    </source>
</evidence>
<dbReference type="InterPro" id="IPR013512">
    <property type="entry name" value="DXP_reductoisomerase_N"/>
</dbReference>
<dbReference type="EMBL" id="JPMD01000023">
    <property type="protein sequence ID" value="KEZ86401.1"/>
    <property type="molecule type" value="Genomic_DNA"/>
</dbReference>
<keyword evidence="4 9" id="KW-0521">NADP</keyword>
<dbReference type="GO" id="GO:0051484">
    <property type="term" value="P:isopentenyl diphosphate biosynthetic process, methylerythritol 4-phosphate pathway involved in terpenoid biosynthetic process"/>
    <property type="evidence" value="ECO:0007669"/>
    <property type="project" value="TreeGrafter"/>
</dbReference>
<evidence type="ECO:0000259" key="10">
    <source>
        <dbReference type="Pfam" id="PF02670"/>
    </source>
</evidence>
<feature type="domain" description="1-deoxy-D-xylulose 5-phosphate reductoisomerase C-terminal" evidence="11">
    <location>
        <begin position="146"/>
        <end position="229"/>
    </location>
</feature>
<evidence type="ECO:0000256" key="2">
    <source>
        <dbReference type="ARBA" id="ARBA00006825"/>
    </source>
</evidence>
<evidence type="ECO:0000256" key="8">
    <source>
        <dbReference type="ARBA" id="ARBA00048543"/>
    </source>
</evidence>
<feature type="binding site" evidence="9">
    <location>
        <position position="152"/>
    </location>
    <ligand>
        <name>1-deoxy-D-xylulose 5-phosphate</name>
        <dbReference type="ChEBI" id="CHEBI:57792"/>
    </ligand>
</feature>
<dbReference type="Pfam" id="PF13288">
    <property type="entry name" value="DXPR_C"/>
    <property type="match status" value="1"/>
</dbReference>
<gene>
    <name evidence="9" type="primary">dxr</name>
    <name evidence="13" type="ORF">IO99_09985</name>
</gene>
<evidence type="ECO:0000259" key="11">
    <source>
        <dbReference type="Pfam" id="PF08436"/>
    </source>
</evidence>
<feature type="binding site" evidence="9">
    <location>
        <position position="10"/>
    </location>
    <ligand>
        <name>NADPH</name>
        <dbReference type="ChEBI" id="CHEBI:57783"/>
    </ligand>
</feature>
<feature type="binding site" evidence="9">
    <location>
        <position position="37"/>
    </location>
    <ligand>
        <name>NADPH</name>
        <dbReference type="ChEBI" id="CHEBI:57783"/>
    </ligand>
</feature>
<dbReference type="FunFam" id="3.40.50.720:FF:000045">
    <property type="entry name" value="1-deoxy-D-xylulose 5-phosphate reductoisomerase"/>
    <property type="match status" value="1"/>
</dbReference>
<feature type="binding site" evidence="9">
    <location>
        <position position="205"/>
    </location>
    <ligand>
        <name>NADPH</name>
        <dbReference type="ChEBI" id="CHEBI:57783"/>
    </ligand>
</feature>
<dbReference type="NCBIfam" id="TIGR00243">
    <property type="entry name" value="Dxr"/>
    <property type="match status" value="1"/>
</dbReference>
<feature type="binding site" evidence="9">
    <location>
        <position position="151"/>
    </location>
    <ligand>
        <name>1-deoxy-D-xylulose 5-phosphate</name>
        <dbReference type="ChEBI" id="CHEBI:57792"/>
    </ligand>
</feature>
<dbReference type="PIRSF" id="PIRSF006205">
    <property type="entry name" value="Dxp_reductismrs"/>
    <property type="match status" value="1"/>
</dbReference>
<keyword evidence="7 9" id="KW-0414">Isoprene biosynthesis</keyword>
<dbReference type="Gene3D" id="1.10.1740.10">
    <property type="match status" value="1"/>
</dbReference>
<feature type="domain" description="DXP reductoisomerase C-terminal" evidence="12">
    <location>
        <begin position="261"/>
        <end position="378"/>
    </location>
</feature>
<evidence type="ECO:0000313" key="14">
    <source>
        <dbReference type="Proteomes" id="UP000028542"/>
    </source>
</evidence>
<feature type="domain" description="1-deoxy-D-xylulose 5-phosphate reductoisomerase N-terminal" evidence="10">
    <location>
        <begin position="4"/>
        <end position="132"/>
    </location>
</feature>
<evidence type="ECO:0000259" key="12">
    <source>
        <dbReference type="Pfam" id="PF13288"/>
    </source>
</evidence>
<comment type="cofactor">
    <cofactor evidence="9">
        <name>Mg(2+)</name>
        <dbReference type="ChEBI" id="CHEBI:18420"/>
    </cofactor>
    <cofactor evidence="9">
        <name>Mn(2+)</name>
        <dbReference type="ChEBI" id="CHEBI:29035"/>
    </cofactor>
</comment>
<evidence type="ECO:0000256" key="3">
    <source>
        <dbReference type="ARBA" id="ARBA00022723"/>
    </source>
</evidence>
<comment type="catalytic activity">
    <reaction evidence="8">
        <text>2-C-methyl-D-erythritol 4-phosphate + NADP(+) = 1-deoxy-D-xylulose 5-phosphate + NADPH + H(+)</text>
        <dbReference type="Rhea" id="RHEA:13717"/>
        <dbReference type="ChEBI" id="CHEBI:15378"/>
        <dbReference type="ChEBI" id="CHEBI:57783"/>
        <dbReference type="ChEBI" id="CHEBI:57792"/>
        <dbReference type="ChEBI" id="CHEBI:58262"/>
        <dbReference type="ChEBI" id="CHEBI:58349"/>
        <dbReference type="EC" id="1.1.1.267"/>
    </reaction>
    <physiologicalReaction direction="right-to-left" evidence="8">
        <dbReference type="Rhea" id="RHEA:13719"/>
    </physiologicalReaction>
</comment>
<feature type="binding site" evidence="9">
    <location>
        <position position="152"/>
    </location>
    <ligand>
        <name>Mn(2+)</name>
        <dbReference type="ChEBI" id="CHEBI:29035"/>
    </ligand>
</feature>
<accession>A0A084JBR7</accession>
<dbReference type="PANTHER" id="PTHR30525">
    <property type="entry name" value="1-DEOXY-D-XYLULOSE 5-PHOSPHATE REDUCTOISOMERASE"/>
    <property type="match status" value="1"/>
</dbReference>
<dbReference type="STRING" id="318464.IO99_09985"/>
<dbReference type="SUPFAM" id="SSF55347">
    <property type="entry name" value="Glyceraldehyde-3-phosphate dehydrogenase-like, C-terminal domain"/>
    <property type="match status" value="1"/>
</dbReference>
<feature type="binding site" evidence="9">
    <location>
        <position position="125"/>
    </location>
    <ligand>
        <name>1-deoxy-D-xylulose 5-phosphate</name>
        <dbReference type="ChEBI" id="CHEBI:57792"/>
    </ligand>
</feature>
<comment type="similarity">
    <text evidence="2 9">Belongs to the DXR family.</text>
</comment>
<evidence type="ECO:0000313" key="13">
    <source>
        <dbReference type="EMBL" id="KEZ86401.1"/>
    </source>
</evidence>
<comment type="pathway">
    <text evidence="1 9">Isoprenoid biosynthesis; isopentenyl diphosphate biosynthesis via DXP pathway; isopentenyl diphosphate from 1-deoxy-D-xylulose 5-phosphate: step 1/6.</text>
</comment>